<evidence type="ECO:0000256" key="6">
    <source>
        <dbReference type="ARBA" id="ARBA00022692"/>
    </source>
</evidence>
<keyword evidence="7 10" id="KW-0653">Protein transport</keyword>
<evidence type="ECO:0000256" key="1">
    <source>
        <dbReference type="ARBA" id="ARBA00004377"/>
    </source>
</evidence>
<sequence length="177" mass="19149">MWARIKDQPAVGKLIARYDQLPVRDRQALVMLGIALLLAILYFGIWRPVADFSNQAEASRENAEQLLAWMQANQATIRRLGGAGSGSSAGAGVEKPEDGRALMALVTRSAGEAGLSLQRFEPSGESAIRVWLEAAPFAEVAAWLEQLDARHGVIVDQAAMDRGNEPGRVSVRLTLTI</sequence>
<keyword evidence="9 10" id="KW-0472">Membrane</keyword>
<evidence type="ECO:0000256" key="5">
    <source>
        <dbReference type="ARBA" id="ARBA00022519"/>
    </source>
</evidence>
<dbReference type="InterPro" id="IPR023229">
    <property type="entry name" value="T2SS_M_periplasmic_sf"/>
</dbReference>
<dbReference type="GeneID" id="94723936"/>
<dbReference type="PIRSF" id="PIRSF006291">
    <property type="entry name" value="GspM"/>
    <property type="match status" value="1"/>
</dbReference>
<accession>A0A137S3D5</accession>
<dbReference type="GO" id="GO:0005886">
    <property type="term" value="C:plasma membrane"/>
    <property type="evidence" value="ECO:0007669"/>
    <property type="project" value="UniProtKB-SubCell"/>
</dbReference>
<keyword evidence="4 10" id="KW-1003">Cell membrane</keyword>
<evidence type="ECO:0000256" key="11">
    <source>
        <dbReference type="SAM" id="Phobius"/>
    </source>
</evidence>
<dbReference type="Proteomes" id="UP000070282">
    <property type="component" value="Unassembled WGS sequence"/>
</dbReference>
<dbReference type="Gene3D" id="3.30.1360.100">
    <property type="entry name" value="General secretion pathway protein M, EpsM"/>
    <property type="match status" value="1"/>
</dbReference>
<comment type="function">
    <text evidence="10">Inner membrane component of the type II secretion system required for the energy-dependent secretion of extracellular factors such as proteases and toxins from the periplasm.</text>
</comment>
<evidence type="ECO:0000256" key="2">
    <source>
        <dbReference type="ARBA" id="ARBA00010637"/>
    </source>
</evidence>
<comment type="subcellular location">
    <subcellularLocation>
        <location evidence="1">Cell inner membrane</location>
        <topology evidence="1">Single-pass membrane protein</topology>
    </subcellularLocation>
</comment>
<protein>
    <recommendedName>
        <fullName evidence="10">Type II secretion system protein M</fullName>
        <shortName evidence="10">T2SS protein M</shortName>
    </recommendedName>
    <alternativeName>
        <fullName evidence="10">General secretion pathway protein M</fullName>
    </alternativeName>
</protein>
<dbReference type="RefSeq" id="WP_058091055.1">
    <property type="nucleotide sequence ID" value="NZ_LOCO01000027.1"/>
</dbReference>
<dbReference type="GO" id="GO:0015627">
    <property type="term" value="C:type II protein secretion system complex"/>
    <property type="evidence" value="ECO:0007669"/>
    <property type="project" value="InterPro"/>
</dbReference>
<evidence type="ECO:0000313" key="13">
    <source>
        <dbReference type="Proteomes" id="UP000070282"/>
    </source>
</evidence>
<proteinExistence type="inferred from homology"/>
<comment type="caution">
    <text evidence="12">The sequence shown here is derived from an EMBL/GenBank/DDBJ whole genome shotgun (WGS) entry which is preliminary data.</text>
</comment>
<evidence type="ECO:0000256" key="4">
    <source>
        <dbReference type="ARBA" id="ARBA00022475"/>
    </source>
</evidence>
<evidence type="ECO:0000313" key="12">
    <source>
        <dbReference type="EMBL" id="KXO06934.1"/>
    </source>
</evidence>
<evidence type="ECO:0000256" key="8">
    <source>
        <dbReference type="ARBA" id="ARBA00022989"/>
    </source>
</evidence>
<dbReference type="EMBL" id="LOCO01000027">
    <property type="protein sequence ID" value="KXO06934.1"/>
    <property type="molecule type" value="Genomic_DNA"/>
</dbReference>
<dbReference type="InterPro" id="IPR007690">
    <property type="entry name" value="T2SS_GspM"/>
</dbReference>
<feature type="transmembrane region" description="Helical" evidence="11">
    <location>
        <begin position="28"/>
        <end position="46"/>
    </location>
</feature>
<dbReference type="SUPFAM" id="SSF103054">
    <property type="entry name" value="General secretion pathway protein M, EpsM"/>
    <property type="match status" value="1"/>
</dbReference>
<organism evidence="12 13">
    <name type="scientific">Marinobacter excellens LAMA 842</name>
    <dbReference type="NCBI Taxonomy" id="1306954"/>
    <lineage>
        <taxon>Bacteria</taxon>
        <taxon>Pseudomonadati</taxon>
        <taxon>Pseudomonadota</taxon>
        <taxon>Gammaproteobacteria</taxon>
        <taxon>Pseudomonadales</taxon>
        <taxon>Marinobacteraceae</taxon>
        <taxon>Marinobacter</taxon>
    </lineage>
</organism>
<dbReference type="AlphaFoldDB" id="A0A137S3D5"/>
<name>A0A137S3D5_9GAMM</name>
<evidence type="ECO:0000256" key="7">
    <source>
        <dbReference type="ARBA" id="ARBA00022927"/>
    </source>
</evidence>
<reference evidence="13" key="1">
    <citation type="submission" date="2015-12" db="EMBL/GenBank/DDBJ databases">
        <authorList>
            <person name="Lima A."/>
            <person name="Farahani Zayas N."/>
            <person name="Castro Da Silva M.A."/>
            <person name="Cabral A."/>
            <person name="Pessatti M.L."/>
        </authorList>
    </citation>
    <scope>NUCLEOTIDE SEQUENCE [LARGE SCALE GENOMIC DNA]</scope>
    <source>
        <strain evidence="13">LAMA 842</strain>
    </source>
</reference>
<keyword evidence="5 10" id="KW-0997">Cell inner membrane</keyword>
<keyword evidence="3 10" id="KW-0813">Transport</keyword>
<dbReference type="Pfam" id="PF04612">
    <property type="entry name" value="T2SSM"/>
    <property type="match status" value="1"/>
</dbReference>
<evidence type="ECO:0000256" key="9">
    <source>
        <dbReference type="ARBA" id="ARBA00023136"/>
    </source>
</evidence>
<comment type="similarity">
    <text evidence="2 10">Belongs to the GSP M family.</text>
</comment>
<keyword evidence="6 11" id="KW-0812">Transmembrane</keyword>
<dbReference type="PATRIC" id="fig|1306954.6.peg.2186"/>
<dbReference type="GO" id="GO:0015628">
    <property type="term" value="P:protein secretion by the type II secretion system"/>
    <property type="evidence" value="ECO:0007669"/>
    <property type="project" value="InterPro"/>
</dbReference>
<evidence type="ECO:0000256" key="10">
    <source>
        <dbReference type="PIRNR" id="PIRNR006291"/>
    </source>
</evidence>
<keyword evidence="13" id="KW-1185">Reference proteome</keyword>
<evidence type="ECO:0000256" key="3">
    <source>
        <dbReference type="ARBA" id="ARBA00022448"/>
    </source>
</evidence>
<keyword evidence="8 11" id="KW-1133">Transmembrane helix</keyword>
<gene>
    <name evidence="12" type="ORF">J122_3617</name>
</gene>